<dbReference type="Proteomes" id="UP000195402">
    <property type="component" value="Unassembled WGS sequence"/>
</dbReference>
<dbReference type="AlphaFoldDB" id="A0A200R2P8"/>
<keyword evidence="7" id="KW-0677">Repeat</keyword>
<evidence type="ECO:0000256" key="9">
    <source>
        <dbReference type="ARBA" id="ARBA00023295"/>
    </source>
</evidence>
<comment type="caution">
    <text evidence="15">The sequence shown here is derived from an EMBL/GenBank/DDBJ whole genome shotgun (WGS) entry which is preliminary data.</text>
</comment>
<dbReference type="InParanoid" id="A0A200R2P8"/>
<protein>
    <recommendedName>
        <fullName evidence="3">endo-polygalacturonase</fullName>
        <ecNumber evidence="3">3.2.1.15</ecNumber>
    </recommendedName>
</protein>
<dbReference type="Gene3D" id="1.25.40.10">
    <property type="entry name" value="Tetratricopeptide repeat domain"/>
    <property type="match status" value="5"/>
</dbReference>
<feature type="repeat" description="PPR" evidence="12">
    <location>
        <begin position="298"/>
        <end position="332"/>
    </location>
</feature>
<feature type="repeat" description="PPR" evidence="12">
    <location>
        <begin position="125"/>
        <end position="159"/>
    </location>
</feature>
<dbReference type="OrthoDB" id="600868at2759"/>
<comment type="catalytic activity">
    <reaction evidence="11">
        <text>(1,4-alpha-D-galacturonosyl)n+m + H2O = (1,4-alpha-D-galacturonosyl)n + (1,4-alpha-D-galacturonosyl)m.</text>
        <dbReference type="EC" id="3.2.1.15"/>
    </reaction>
</comment>
<evidence type="ECO:0000313" key="16">
    <source>
        <dbReference type="Proteomes" id="UP000195402"/>
    </source>
</evidence>
<sequence>MNSLIKSGSIDSALQLFESMPVRDAVSFNLVIASYARHGFSQRSFGLFREMISQGIKENPSTFSSVLGICNNAGFHREGFQVHCRAILLGFDSNLFVGSALVDLYMRSGHPNLSLKLFDELPERNLATWNVALRGLCELGYSDALMDYFSRMQLDEVEANAVTFSYLIRGCSNGQFLPQGEQFHSHVIKMGWVPSNLFVANALVDFYAECGSLIDARKSIEFIPAEDVISWNSIISVHAINGFSLEALEFFDQMQSWGKKPSIRSFLAFLNLASETQNINFGKQIHCFVLKQGFDQGSIHVQSALIDMYGKCGQIESSVSVFDEIHERNLECCNSLMTSLLHCGITEDVIELFGLMVDEEVGLDYVTFSTTLKALSSSASTSFLSCRVVHCCVIKSGFESDIVVSSSLIDAYSRSGHIKESQQIFERILDPNIICFTSIITGYARNGMGREVLEMLEALIERCLQPDAITFLSVLAGCSHSGLVEEGLSVFESMKTVHGIHPDRRHYSCMVDLLGRVGRLVEAEQLLKFATLKGDSKMWSSLLRSCRVHRNEEVGRRAAKALIELEPDDHAAYLQASGFYSEIGDSEASMKIREIKANWNMRKECGYSLIEIMAHGVAENVGPDDMVMLGELEENLNFEVEDEMEEVEFLEMPVWKSERGAKVLINVDGFGAVGDGISDDTQAFVSAWDQACSTSKSVLLVPEGRRYLVNATKFKGPCAGKLIVQIDGTIVAPNEPNNWDKQNPRIWLDFSKLQKVSFQGDGVIDGSGGKWWDSSCKRNKSNALTIDSSSGVRVKGLTIQNAQQMHFVISHCDSVRVVNVKVSAPGTSPNTDGIHITKSTNVGLENCKIGTGDDCISIVNGSSGIKMKNIYCGPGHGISIGSLGKDNSSGIVTKVVVDTAFLKGTTNGLRIKTWQQGGSGYVRAVRFLNVRMDDVANPIIIDQFYCDSPKSCKNQTSAVEISQVVYRNISGTTKSANAIKFACSDTVPCKDIVLNNVNLESEDGTAETYCNSATGFHYGVVHPSADCLVSDKILDTLLIKPDNNDPIHTEL</sequence>
<evidence type="ECO:0000256" key="8">
    <source>
        <dbReference type="ARBA" id="ARBA00022801"/>
    </source>
</evidence>
<dbReference type="SUPFAM" id="SSF51126">
    <property type="entry name" value="Pectin lyase-like"/>
    <property type="match status" value="1"/>
</dbReference>
<keyword evidence="9 14" id="KW-0326">Glycosidase</keyword>
<dbReference type="GO" id="GO:0003723">
    <property type="term" value="F:RNA binding"/>
    <property type="evidence" value="ECO:0007669"/>
    <property type="project" value="InterPro"/>
</dbReference>
<evidence type="ECO:0000256" key="1">
    <source>
        <dbReference type="ARBA" id="ARBA00004191"/>
    </source>
</evidence>
<dbReference type="GO" id="GO:0005975">
    <property type="term" value="P:carbohydrate metabolic process"/>
    <property type="evidence" value="ECO:0007669"/>
    <property type="project" value="InterPro"/>
</dbReference>
<dbReference type="Gene3D" id="2.160.20.10">
    <property type="entry name" value="Single-stranded right-handed beta-helix, Pectin lyase-like"/>
    <property type="match status" value="1"/>
</dbReference>
<keyword evidence="8 14" id="KW-0378">Hydrolase</keyword>
<evidence type="ECO:0000256" key="13">
    <source>
        <dbReference type="PROSITE-ProRule" id="PRU10052"/>
    </source>
</evidence>
<dbReference type="Pfam" id="PF01535">
    <property type="entry name" value="PPR"/>
    <property type="match status" value="8"/>
</dbReference>
<evidence type="ECO:0000313" key="15">
    <source>
        <dbReference type="EMBL" id="OVA16981.1"/>
    </source>
</evidence>
<evidence type="ECO:0000256" key="4">
    <source>
        <dbReference type="ARBA" id="ARBA00022512"/>
    </source>
</evidence>
<accession>A0A200R2P8</accession>
<comment type="subcellular location">
    <subcellularLocation>
        <location evidence="1">Secreted</location>
        <location evidence="1">Cell wall</location>
    </subcellularLocation>
</comment>
<comment type="similarity">
    <text evidence="2 14">Belongs to the glycosyl hydrolase 28 family.</text>
</comment>
<evidence type="ECO:0000256" key="7">
    <source>
        <dbReference type="ARBA" id="ARBA00022737"/>
    </source>
</evidence>
<dbReference type="EMBL" id="MVGT01000456">
    <property type="protein sequence ID" value="OVA16981.1"/>
    <property type="molecule type" value="Genomic_DNA"/>
</dbReference>
<evidence type="ECO:0000256" key="10">
    <source>
        <dbReference type="ARBA" id="ARBA00023316"/>
    </source>
</evidence>
<evidence type="ECO:0000256" key="14">
    <source>
        <dbReference type="RuleBase" id="RU361169"/>
    </source>
</evidence>
<dbReference type="InterPro" id="IPR002885">
    <property type="entry name" value="PPR_rpt"/>
</dbReference>
<keyword evidence="4" id="KW-0134">Cell wall</keyword>
<dbReference type="Pfam" id="PF00295">
    <property type="entry name" value="Glyco_hydro_28"/>
    <property type="match status" value="1"/>
</dbReference>
<proteinExistence type="inferred from homology"/>
<dbReference type="NCBIfam" id="TIGR00756">
    <property type="entry name" value="PPR"/>
    <property type="match status" value="5"/>
</dbReference>
<dbReference type="PROSITE" id="PS51375">
    <property type="entry name" value="PPR"/>
    <property type="match status" value="5"/>
</dbReference>
<keyword evidence="16" id="KW-1185">Reference proteome</keyword>
<keyword evidence="5" id="KW-0964">Secreted</keyword>
<organism evidence="15 16">
    <name type="scientific">Macleaya cordata</name>
    <name type="common">Five-seeded plume-poppy</name>
    <name type="synonym">Bocconia cordata</name>
    <dbReference type="NCBI Taxonomy" id="56857"/>
    <lineage>
        <taxon>Eukaryota</taxon>
        <taxon>Viridiplantae</taxon>
        <taxon>Streptophyta</taxon>
        <taxon>Embryophyta</taxon>
        <taxon>Tracheophyta</taxon>
        <taxon>Spermatophyta</taxon>
        <taxon>Magnoliopsida</taxon>
        <taxon>Ranunculales</taxon>
        <taxon>Papaveraceae</taxon>
        <taxon>Papaveroideae</taxon>
        <taxon>Macleaya</taxon>
    </lineage>
</organism>
<dbReference type="STRING" id="56857.A0A200R2P8"/>
<name>A0A200R2P8_MACCD</name>
<dbReference type="FunFam" id="1.25.40.10:FF:000090">
    <property type="entry name" value="Pentatricopeptide repeat-containing protein, chloroplastic"/>
    <property type="match status" value="1"/>
</dbReference>
<dbReference type="InterPro" id="IPR046960">
    <property type="entry name" value="PPR_At4g14850-like_plant"/>
</dbReference>
<evidence type="ECO:0000256" key="3">
    <source>
        <dbReference type="ARBA" id="ARBA00012736"/>
    </source>
</evidence>
<dbReference type="FunFam" id="2.160.20.10:FF:000032">
    <property type="entry name" value="Pectin lyase-like superfamily protein"/>
    <property type="match status" value="1"/>
</dbReference>
<evidence type="ECO:0000256" key="6">
    <source>
        <dbReference type="ARBA" id="ARBA00022729"/>
    </source>
</evidence>
<feature type="repeat" description="PPR" evidence="12">
    <location>
        <begin position="24"/>
        <end position="58"/>
    </location>
</feature>
<keyword evidence="6" id="KW-0732">Signal</keyword>
<dbReference type="InterPro" id="IPR011990">
    <property type="entry name" value="TPR-like_helical_dom_sf"/>
</dbReference>
<dbReference type="OMA" id="RCGHFEL"/>
<evidence type="ECO:0000256" key="2">
    <source>
        <dbReference type="ARBA" id="ARBA00008834"/>
    </source>
</evidence>
<dbReference type="EC" id="3.2.1.15" evidence="3"/>
<feature type="active site" evidence="13">
    <location>
        <position position="876"/>
    </location>
</feature>
<dbReference type="Pfam" id="PF13041">
    <property type="entry name" value="PPR_2"/>
    <property type="match status" value="1"/>
</dbReference>
<evidence type="ECO:0000256" key="5">
    <source>
        <dbReference type="ARBA" id="ARBA00022525"/>
    </source>
</evidence>
<evidence type="ECO:0000256" key="11">
    <source>
        <dbReference type="ARBA" id="ARBA00034074"/>
    </source>
</evidence>
<feature type="repeat" description="PPR" evidence="12">
    <location>
        <begin position="432"/>
        <end position="466"/>
    </location>
</feature>
<evidence type="ECO:0000256" key="12">
    <source>
        <dbReference type="PROSITE-ProRule" id="PRU00708"/>
    </source>
</evidence>
<reference evidence="15 16" key="1">
    <citation type="journal article" date="2017" name="Mol. Plant">
        <title>The Genome of Medicinal Plant Macleaya cordata Provides New Insights into Benzylisoquinoline Alkaloids Metabolism.</title>
        <authorList>
            <person name="Liu X."/>
            <person name="Liu Y."/>
            <person name="Huang P."/>
            <person name="Ma Y."/>
            <person name="Qing Z."/>
            <person name="Tang Q."/>
            <person name="Cao H."/>
            <person name="Cheng P."/>
            <person name="Zheng Y."/>
            <person name="Yuan Z."/>
            <person name="Zhou Y."/>
            <person name="Liu J."/>
            <person name="Tang Z."/>
            <person name="Zhuo Y."/>
            <person name="Zhang Y."/>
            <person name="Yu L."/>
            <person name="Huang J."/>
            <person name="Yang P."/>
            <person name="Peng Q."/>
            <person name="Zhang J."/>
            <person name="Jiang W."/>
            <person name="Zhang Z."/>
            <person name="Lin K."/>
            <person name="Ro D.K."/>
            <person name="Chen X."/>
            <person name="Xiong X."/>
            <person name="Shang Y."/>
            <person name="Huang S."/>
            <person name="Zeng J."/>
        </authorList>
    </citation>
    <scope>NUCLEOTIDE SEQUENCE [LARGE SCALE GENOMIC DNA]</scope>
    <source>
        <strain evidence="16">cv. BLH2017</strain>
        <tissue evidence="15">Root</tissue>
    </source>
</reference>
<dbReference type="InterPro" id="IPR011050">
    <property type="entry name" value="Pectin_lyase_fold/virulence"/>
</dbReference>
<dbReference type="GO" id="GO:0004650">
    <property type="term" value="F:polygalacturonase activity"/>
    <property type="evidence" value="ECO:0007669"/>
    <property type="project" value="UniProtKB-EC"/>
</dbReference>
<keyword evidence="10" id="KW-0961">Cell wall biogenesis/degradation</keyword>
<gene>
    <name evidence="15" type="ORF">BVC80_9043g24</name>
</gene>
<dbReference type="PROSITE" id="PS00502">
    <property type="entry name" value="POLYGALACTURONASE"/>
    <property type="match status" value="1"/>
</dbReference>
<dbReference type="GO" id="GO:0009451">
    <property type="term" value="P:RNA modification"/>
    <property type="evidence" value="ECO:0007669"/>
    <property type="project" value="InterPro"/>
</dbReference>
<dbReference type="PANTHER" id="PTHR47926:SF442">
    <property type="entry name" value="PUTATIVE-RELATED"/>
    <property type="match status" value="1"/>
</dbReference>
<dbReference type="GO" id="GO:0071555">
    <property type="term" value="P:cell wall organization"/>
    <property type="evidence" value="ECO:0007669"/>
    <property type="project" value="UniProtKB-KW"/>
</dbReference>
<dbReference type="PANTHER" id="PTHR47926">
    <property type="entry name" value="PENTATRICOPEPTIDE REPEAT-CONTAINING PROTEIN"/>
    <property type="match status" value="1"/>
</dbReference>
<dbReference type="InterPro" id="IPR000743">
    <property type="entry name" value="Glyco_hydro_28"/>
</dbReference>
<feature type="repeat" description="PPR" evidence="12">
    <location>
        <begin position="227"/>
        <end position="261"/>
    </location>
</feature>
<dbReference type="InterPro" id="IPR012334">
    <property type="entry name" value="Pectin_lyas_fold"/>
</dbReference>